<sequence length="131" mass="13966">MENSLSSNAACIDNEYSQYPRNVYIHYENRGAGRPGRFGQVKNAFPTIQIGNWDHYIPTDGEGQQGTPPRQPPDNNSTPGTYSILGYASPGGPCSRRGRSGTAGAQSNEKGNFFHGDKCVPSGGEDAGADV</sequence>
<protein>
    <submittedName>
        <fullName evidence="2">Uncharacterized protein</fullName>
    </submittedName>
</protein>
<dbReference type="AlphaFoldDB" id="A0AAW0QKY0"/>
<feature type="region of interest" description="Disordered" evidence="1">
    <location>
        <begin position="53"/>
        <end position="131"/>
    </location>
</feature>
<gene>
    <name evidence="2" type="ORF">PG999_013711</name>
</gene>
<keyword evidence="3" id="KW-1185">Reference proteome</keyword>
<organism evidence="2 3">
    <name type="scientific">Apiospora kogelbergensis</name>
    <dbReference type="NCBI Taxonomy" id="1337665"/>
    <lineage>
        <taxon>Eukaryota</taxon>
        <taxon>Fungi</taxon>
        <taxon>Dikarya</taxon>
        <taxon>Ascomycota</taxon>
        <taxon>Pezizomycotina</taxon>
        <taxon>Sordariomycetes</taxon>
        <taxon>Xylariomycetidae</taxon>
        <taxon>Amphisphaeriales</taxon>
        <taxon>Apiosporaceae</taxon>
        <taxon>Apiospora</taxon>
    </lineage>
</organism>
<evidence type="ECO:0000313" key="3">
    <source>
        <dbReference type="Proteomes" id="UP001392437"/>
    </source>
</evidence>
<reference evidence="2 3" key="1">
    <citation type="submission" date="2023-01" db="EMBL/GenBank/DDBJ databases">
        <title>Analysis of 21 Apiospora genomes using comparative genomics revels a genus with tremendous synthesis potential of carbohydrate active enzymes and secondary metabolites.</title>
        <authorList>
            <person name="Sorensen T."/>
        </authorList>
    </citation>
    <scope>NUCLEOTIDE SEQUENCE [LARGE SCALE GENOMIC DNA]</scope>
    <source>
        <strain evidence="2 3">CBS 117206</strain>
    </source>
</reference>
<name>A0AAW0QKY0_9PEZI</name>
<comment type="caution">
    <text evidence="2">The sequence shown here is derived from an EMBL/GenBank/DDBJ whole genome shotgun (WGS) entry which is preliminary data.</text>
</comment>
<evidence type="ECO:0000313" key="2">
    <source>
        <dbReference type="EMBL" id="KAK8095689.1"/>
    </source>
</evidence>
<evidence type="ECO:0000256" key="1">
    <source>
        <dbReference type="SAM" id="MobiDB-lite"/>
    </source>
</evidence>
<accession>A0AAW0QKY0</accession>
<proteinExistence type="predicted"/>
<dbReference type="Proteomes" id="UP001392437">
    <property type="component" value="Unassembled WGS sequence"/>
</dbReference>
<feature type="compositionally biased region" description="Polar residues" evidence="1">
    <location>
        <begin position="65"/>
        <end position="81"/>
    </location>
</feature>
<dbReference type="EMBL" id="JAQQWP010000011">
    <property type="protein sequence ID" value="KAK8095689.1"/>
    <property type="molecule type" value="Genomic_DNA"/>
</dbReference>